<dbReference type="EMBL" id="CP104205">
    <property type="protein sequence ID" value="UWX56654.1"/>
    <property type="molecule type" value="Genomic_DNA"/>
</dbReference>
<dbReference type="Proteomes" id="UP001059209">
    <property type="component" value="Chromosome"/>
</dbReference>
<dbReference type="Gene3D" id="3.90.320.10">
    <property type="match status" value="1"/>
</dbReference>
<accession>A0ABY5YEP5</accession>
<evidence type="ECO:0000313" key="3">
    <source>
        <dbReference type="Proteomes" id="UP001059209"/>
    </source>
</evidence>
<evidence type="ECO:0000259" key="1">
    <source>
        <dbReference type="Pfam" id="PF12705"/>
    </source>
</evidence>
<name>A0ABY5YEP5_9FLAO</name>
<reference evidence="2" key="1">
    <citation type="submission" date="2022-09" db="EMBL/GenBank/DDBJ databases">
        <title>Maribacter litopenaei sp. nov., isolated from the intestinal tract of the Pacific White Shrimp, Litopenaeus vannamei.</title>
        <authorList>
            <person name="Kim S.Y."/>
            <person name="Hwang C.Y."/>
        </authorList>
    </citation>
    <scope>NUCLEOTIDE SEQUENCE</scope>
    <source>
        <strain evidence="2">HL-LV01</strain>
    </source>
</reference>
<dbReference type="InterPro" id="IPR011335">
    <property type="entry name" value="Restrct_endonuc-II-like"/>
</dbReference>
<proteinExistence type="predicted"/>
<dbReference type="InterPro" id="IPR011604">
    <property type="entry name" value="PDDEXK-like_dom_sf"/>
</dbReference>
<evidence type="ECO:0000313" key="2">
    <source>
        <dbReference type="EMBL" id="UWX56654.1"/>
    </source>
</evidence>
<sequence length="142" mass="16689">MKLRLPNSDQTVVLKGKLDRIDLCDGLIRIIDYKTGKVEKRNLEIIEWSSIIESYDYSKAFQLLCYSYMYLSGSPIEHIKAGIFSIKNLKEGLMLFYKKSSPRDPKKDPMINKEIIKEFEIHLYQLIEEILNPEIPFVEKEI</sequence>
<protein>
    <submittedName>
        <fullName evidence="2">PD-(D/E)XK nuclease family protein</fullName>
    </submittedName>
</protein>
<gene>
    <name evidence="2" type="ORF">NYZ99_19100</name>
</gene>
<dbReference type="RefSeq" id="WP_260575287.1">
    <property type="nucleotide sequence ID" value="NZ_CP104205.1"/>
</dbReference>
<dbReference type="SUPFAM" id="SSF52980">
    <property type="entry name" value="Restriction endonuclease-like"/>
    <property type="match status" value="1"/>
</dbReference>
<dbReference type="Pfam" id="PF12705">
    <property type="entry name" value="PDDEXK_1"/>
    <property type="match status" value="1"/>
</dbReference>
<organism evidence="2 3">
    <name type="scientific">Maribacter litopenaei</name>
    <dbReference type="NCBI Taxonomy" id="2976127"/>
    <lineage>
        <taxon>Bacteria</taxon>
        <taxon>Pseudomonadati</taxon>
        <taxon>Bacteroidota</taxon>
        <taxon>Flavobacteriia</taxon>
        <taxon>Flavobacteriales</taxon>
        <taxon>Flavobacteriaceae</taxon>
        <taxon>Maribacter</taxon>
    </lineage>
</organism>
<keyword evidence="3" id="KW-1185">Reference proteome</keyword>
<feature type="domain" description="PD-(D/E)XK endonuclease-like" evidence="1">
    <location>
        <begin position="12"/>
        <end position="139"/>
    </location>
</feature>
<dbReference type="InterPro" id="IPR038726">
    <property type="entry name" value="PDDEXK_AddAB-type"/>
</dbReference>